<comment type="caution">
    <text evidence="3">The sequence shown here is derived from an EMBL/GenBank/DDBJ whole genome shotgun (WGS) entry which is preliminary data.</text>
</comment>
<feature type="transmembrane region" description="Helical" evidence="2">
    <location>
        <begin position="209"/>
        <end position="230"/>
    </location>
</feature>
<keyword evidence="4" id="KW-1185">Reference proteome</keyword>
<reference evidence="3" key="1">
    <citation type="submission" date="2020-04" db="EMBL/GenBank/DDBJ databases">
        <title>Genome Assembly and Annotation of Botryosphaeria dothidea sdau 11-99, a Latent Pathogen of Apple Fruit Ring Rot in China.</title>
        <authorList>
            <person name="Yu C."/>
            <person name="Diao Y."/>
            <person name="Lu Q."/>
            <person name="Zhao J."/>
            <person name="Cui S."/>
            <person name="Peng C."/>
            <person name="He B."/>
            <person name="Liu H."/>
        </authorList>
    </citation>
    <scope>NUCLEOTIDE SEQUENCE [LARGE SCALE GENOMIC DNA]</scope>
    <source>
        <strain evidence="3">Sdau11-99</strain>
    </source>
</reference>
<feature type="region of interest" description="Disordered" evidence="1">
    <location>
        <begin position="282"/>
        <end position="310"/>
    </location>
</feature>
<keyword evidence="2" id="KW-0812">Transmembrane</keyword>
<accession>A0A8H4N4Z4</accession>
<feature type="transmembrane region" description="Helical" evidence="2">
    <location>
        <begin position="61"/>
        <end position="84"/>
    </location>
</feature>
<feature type="transmembrane region" description="Helical" evidence="2">
    <location>
        <begin position="169"/>
        <end position="197"/>
    </location>
</feature>
<dbReference type="PANTHER" id="PTHR38848">
    <property type="entry name" value="G-PROTEIN COUPLED RECEPTORS FAMILY 3 PROFILE DOMAIN-CONTAINING PROTEIN"/>
    <property type="match status" value="1"/>
</dbReference>
<feature type="transmembrane region" description="Helical" evidence="2">
    <location>
        <begin position="136"/>
        <end position="157"/>
    </location>
</feature>
<feature type="transmembrane region" description="Helical" evidence="2">
    <location>
        <begin position="236"/>
        <end position="257"/>
    </location>
</feature>
<gene>
    <name evidence="3" type="ORF">GTA08_BOTSDO05392</name>
</gene>
<dbReference type="PANTHER" id="PTHR38848:SF3">
    <property type="entry name" value="G-PROTEIN COUPLED RECEPTORS FAMILY 3 PROFILE DOMAIN-CONTAINING PROTEIN"/>
    <property type="match status" value="1"/>
</dbReference>
<feature type="compositionally biased region" description="Polar residues" evidence="1">
    <location>
        <begin position="328"/>
        <end position="345"/>
    </location>
</feature>
<dbReference type="Proteomes" id="UP000572817">
    <property type="component" value="Unassembled WGS sequence"/>
</dbReference>
<protein>
    <recommendedName>
        <fullName evidence="5">Transmembrane protein</fullName>
    </recommendedName>
</protein>
<evidence type="ECO:0000256" key="2">
    <source>
        <dbReference type="SAM" id="Phobius"/>
    </source>
</evidence>
<dbReference type="EMBL" id="WWBZ02000033">
    <property type="protein sequence ID" value="KAF4306146.1"/>
    <property type="molecule type" value="Genomic_DNA"/>
</dbReference>
<evidence type="ECO:0000256" key="1">
    <source>
        <dbReference type="SAM" id="MobiDB-lite"/>
    </source>
</evidence>
<proteinExistence type="predicted"/>
<evidence type="ECO:0000313" key="3">
    <source>
        <dbReference type="EMBL" id="KAF4306146.1"/>
    </source>
</evidence>
<keyword evidence="2" id="KW-1133">Transmembrane helix</keyword>
<sequence>MTYEHSSVDNVPWFPNHDVQIGVAVGYLVLLPLMTVMLASRFPLVETFRTMFSWKMPYSKVTILIALFASWCYIFVGGVLNLGVGLSQSLTECSRGLFLCTWFYTTTKLGLYLFLMERAFIVRGGGVRLQSWHYRFNFFLMFCWLAVFILLETGRIYALRTDGVCTFGWQWWALIPLMALDVFVNFYLLAMFVVPLFKNEFKNRKLRGLAIRSMWTAVGSVIATISNLVMLIMIDAPGWLCLCSCGIDIFANAALLFHMTRTLRKDDKESKATWTLAAYNAPSSDDDSQHSGNERRSANSTIIDGDDYDNEAKVGTMTTVCEAKSKSSDNIADSESQRHMITSSNGIHVSRKVEFDSRSVS</sequence>
<feature type="transmembrane region" description="Helical" evidence="2">
    <location>
        <begin position="20"/>
        <end position="40"/>
    </location>
</feature>
<name>A0A8H4N4Z4_9PEZI</name>
<organism evidence="3 4">
    <name type="scientific">Botryosphaeria dothidea</name>
    <dbReference type="NCBI Taxonomy" id="55169"/>
    <lineage>
        <taxon>Eukaryota</taxon>
        <taxon>Fungi</taxon>
        <taxon>Dikarya</taxon>
        <taxon>Ascomycota</taxon>
        <taxon>Pezizomycotina</taxon>
        <taxon>Dothideomycetes</taxon>
        <taxon>Dothideomycetes incertae sedis</taxon>
        <taxon>Botryosphaeriales</taxon>
        <taxon>Botryosphaeriaceae</taxon>
        <taxon>Botryosphaeria</taxon>
    </lineage>
</organism>
<dbReference type="AlphaFoldDB" id="A0A8H4N4Z4"/>
<feature type="region of interest" description="Disordered" evidence="1">
    <location>
        <begin position="324"/>
        <end position="345"/>
    </location>
</feature>
<feature type="compositionally biased region" description="Basic and acidic residues" evidence="1">
    <location>
        <begin position="287"/>
        <end position="297"/>
    </location>
</feature>
<dbReference type="OrthoDB" id="3210850at2759"/>
<keyword evidence="2" id="KW-0472">Membrane</keyword>
<evidence type="ECO:0008006" key="5">
    <source>
        <dbReference type="Google" id="ProtNLM"/>
    </source>
</evidence>
<feature type="transmembrane region" description="Helical" evidence="2">
    <location>
        <begin position="96"/>
        <end position="115"/>
    </location>
</feature>
<evidence type="ECO:0000313" key="4">
    <source>
        <dbReference type="Proteomes" id="UP000572817"/>
    </source>
</evidence>